<evidence type="ECO:0000256" key="3">
    <source>
        <dbReference type="ARBA" id="ARBA00023015"/>
    </source>
</evidence>
<proteinExistence type="predicted"/>
<keyword evidence="4" id="KW-0804">Transcription</keyword>
<dbReference type="InterPro" id="IPR027417">
    <property type="entry name" value="P-loop_NTPase"/>
</dbReference>
<dbReference type="PROSITE" id="PS00675">
    <property type="entry name" value="SIGMA54_INTERACT_1"/>
    <property type="match status" value="1"/>
</dbReference>
<sequence>MRELLQNEDILEGLLAGIDQGVLLATVEGQILFANEALRHLMELPAGETPRSLNDVGGVNLKLAITRGLIERGFDDAVSRRQKGVVELERWLDLPSGRRCFRLRTGIVERERGGAVRLVLLRDVTEMARLREGAAGSAAQDFITRDPRMLEVLRQLRQAAPTEAYVLMQGESGTGKNVLARQLHRLSPRAAQPLVEVNCAAIPSELLESEFFGHVKGAFTGATGDRAGRFAAADRGTLFLDEVGEVPLNLQAKFLKAVQERSFEPVGSNRSQTVDVRIVSASNRNLKDAVEARQFRADLYYRLSVITLHIPPLRARKADIPLLIDHFLDRLYTRGYARAVLAPEALRLLLDYPWPGNVRELENALEHALICAVEGVIQTESLPQDIRDYHSQGALPAALHRSEDADSHLRGQILFALKRCDGNKAAAAKMLGIDRTTLWRRMRRLGLA</sequence>
<dbReference type="Gene3D" id="3.40.50.300">
    <property type="entry name" value="P-loop containing nucleotide triphosphate hydrolases"/>
    <property type="match status" value="1"/>
</dbReference>
<evidence type="ECO:0000313" key="7">
    <source>
        <dbReference type="Proteomes" id="UP001482231"/>
    </source>
</evidence>
<dbReference type="PANTHER" id="PTHR32071">
    <property type="entry name" value="TRANSCRIPTIONAL REGULATORY PROTEIN"/>
    <property type="match status" value="1"/>
</dbReference>
<evidence type="ECO:0000256" key="2">
    <source>
        <dbReference type="ARBA" id="ARBA00022840"/>
    </source>
</evidence>
<comment type="caution">
    <text evidence="6">The sequence shown here is derived from an EMBL/GenBank/DDBJ whole genome shotgun (WGS) entry which is preliminary data.</text>
</comment>
<dbReference type="PROSITE" id="PS50045">
    <property type="entry name" value="SIGMA54_INTERACT_4"/>
    <property type="match status" value="1"/>
</dbReference>
<protein>
    <submittedName>
        <fullName evidence="6">Sigma 54-interacting transcriptional regulator</fullName>
    </submittedName>
</protein>
<dbReference type="InterPro" id="IPR025662">
    <property type="entry name" value="Sigma_54_int_dom_ATP-bd_1"/>
</dbReference>
<dbReference type="EMBL" id="JBAJEX010000001">
    <property type="protein sequence ID" value="MEO1766146.1"/>
    <property type="molecule type" value="Genomic_DNA"/>
</dbReference>
<dbReference type="InterPro" id="IPR009057">
    <property type="entry name" value="Homeodomain-like_sf"/>
</dbReference>
<evidence type="ECO:0000313" key="6">
    <source>
        <dbReference type="EMBL" id="MEO1766146.1"/>
    </source>
</evidence>
<keyword evidence="3" id="KW-0805">Transcription regulation</keyword>
<dbReference type="InterPro" id="IPR058031">
    <property type="entry name" value="AAA_lid_NorR"/>
</dbReference>
<dbReference type="Proteomes" id="UP001482231">
    <property type="component" value="Unassembled WGS sequence"/>
</dbReference>
<dbReference type="SMART" id="SM00382">
    <property type="entry name" value="AAA"/>
    <property type="match status" value="1"/>
</dbReference>
<dbReference type="SUPFAM" id="SSF55785">
    <property type="entry name" value="PYP-like sensor domain (PAS domain)"/>
    <property type="match status" value="1"/>
</dbReference>
<feature type="domain" description="Sigma-54 factor interaction" evidence="5">
    <location>
        <begin position="142"/>
        <end position="370"/>
    </location>
</feature>
<evidence type="ECO:0000256" key="1">
    <source>
        <dbReference type="ARBA" id="ARBA00022741"/>
    </source>
</evidence>
<dbReference type="InterPro" id="IPR002078">
    <property type="entry name" value="Sigma_54_int"/>
</dbReference>
<evidence type="ECO:0000256" key="4">
    <source>
        <dbReference type="ARBA" id="ARBA00023163"/>
    </source>
</evidence>
<dbReference type="SUPFAM" id="SSF52540">
    <property type="entry name" value="P-loop containing nucleoside triphosphate hydrolases"/>
    <property type="match status" value="1"/>
</dbReference>
<dbReference type="RefSeq" id="WP_347306913.1">
    <property type="nucleotide sequence ID" value="NZ_JBAJEX010000001.1"/>
</dbReference>
<dbReference type="Pfam" id="PF02954">
    <property type="entry name" value="HTH_8"/>
    <property type="match status" value="1"/>
</dbReference>
<dbReference type="PRINTS" id="PR01590">
    <property type="entry name" value="HTHFIS"/>
</dbReference>
<keyword evidence="7" id="KW-1185">Reference proteome</keyword>
<dbReference type="Gene3D" id="1.10.10.60">
    <property type="entry name" value="Homeodomain-like"/>
    <property type="match status" value="1"/>
</dbReference>
<dbReference type="Pfam" id="PF00158">
    <property type="entry name" value="Sigma54_activat"/>
    <property type="match status" value="1"/>
</dbReference>
<dbReference type="CDD" id="cd00009">
    <property type="entry name" value="AAA"/>
    <property type="match status" value="1"/>
</dbReference>
<dbReference type="SUPFAM" id="SSF46689">
    <property type="entry name" value="Homeodomain-like"/>
    <property type="match status" value="1"/>
</dbReference>
<name>A0ABV0EBY5_9BURK</name>
<keyword evidence="1" id="KW-0547">Nucleotide-binding</keyword>
<dbReference type="Pfam" id="PF25601">
    <property type="entry name" value="AAA_lid_14"/>
    <property type="match status" value="1"/>
</dbReference>
<reference evidence="6 7" key="1">
    <citation type="submission" date="2024-02" db="EMBL/GenBank/DDBJ databases">
        <title>New thermophilic sulfur-oxidizing bacteria from a hot springs of the Uzon caldera (Kamchatka, Russia).</title>
        <authorList>
            <person name="Dukat A.M."/>
            <person name="Elcheninov A.G."/>
            <person name="Frolov E.N."/>
        </authorList>
    </citation>
    <scope>NUCLEOTIDE SEQUENCE [LARGE SCALE GENOMIC DNA]</scope>
    <source>
        <strain evidence="6 7">AK1</strain>
    </source>
</reference>
<dbReference type="InterPro" id="IPR035965">
    <property type="entry name" value="PAS-like_dom_sf"/>
</dbReference>
<evidence type="ECO:0000259" key="5">
    <source>
        <dbReference type="PROSITE" id="PS50045"/>
    </source>
</evidence>
<dbReference type="InterPro" id="IPR003593">
    <property type="entry name" value="AAA+_ATPase"/>
</dbReference>
<dbReference type="PROSITE" id="PS00688">
    <property type="entry name" value="SIGMA54_INTERACT_3"/>
    <property type="match status" value="1"/>
</dbReference>
<dbReference type="Gene3D" id="1.10.8.60">
    <property type="match status" value="1"/>
</dbReference>
<accession>A0ABV0EBY5</accession>
<keyword evidence="2" id="KW-0067">ATP-binding</keyword>
<dbReference type="InterPro" id="IPR025944">
    <property type="entry name" value="Sigma_54_int_dom_CS"/>
</dbReference>
<dbReference type="InterPro" id="IPR002197">
    <property type="entry name" value="HTH_Fis"/>
</dbReference>
<gene>
    <name evidence="6" type="ORF">V6E02_02815</name>
</gene>
<organism evidence="6 7">
    <name type="scientific">Thiobacter aerophilum</name>
    <dbReference type="NCBI Taxonomy" id="3121275"/>
    <lineage>
        <taxon>Bacteria</taxon>
        <taxon>Pseudomonadati</taxon>
        <taxon>Pseudomonadota</taxon>
        <taxon>Betaproteobacteria</taxon>
        <taxon>Burkholderiales</taxon>
        <taxon>Thiobacteraceae</taxon>
        <taxon>Thiobacter</taxon>
    </lineage>
</organism>